<protein>
    <submittedName>
        <fullName evidence="1">Uncharacterized protein</fullName>
    </submittedName>
</protein>
<dbReference type="EMBL" id="ML743681">
    <property type="protein sequence ID" value="KAE8130997.1"/>
    <property type="molecule type" value="Genomic_DNA"/>
</dbReference>
<dbReference type="Proteomes" id="UP000325672">
    <property type="component" value="Unassembled WGS sequence"/>
</dbReference>
<evidence type="ECO:0000313" key="1">
    <source>
        <dbReference type="EMBL" id="KAE8130997.1"/>
    </source>
</evidence>
<reference evidence="1 2" key="1">
    <citation type="submission" date="2019-04" db="EMBL/GenBank/DDBJ databases">
        <title>Friends and foes A comparative genomics study of 23 Aspergillus species from section Flavi.</title>
        <authorList>
            <consortium name="DOE Joint Genome Institute"/>
            <person name="Kjaerbolling I."/>
            <person name="Vesth T."/>
            <person name="Frisvad J.C."/>
            <person name="Nybo J.L."/>
            <person name="Theobald S."/>
            <person name="Kildgaard S."/>
            <person name="Isbrandt T."/>
            <person name="Kuo A."/>
            <person name="Sato A."/>
            <person name="Lyhne E.K."/>
            <person name="Kogle M.E."/>
            <person name="Wiebenga A."/>
            <person name="Kun R.S."/>
            <person name="Lubbers R.J."/>
            <person name="Makela M.R."/>
            <person name="Barry K."/>
            <person name="Chovatia M."/>
            <person name="Clum A."/>
            <person name="Daum C."/>
            <person name="Haridas S."/>
            <person name="He G."/>
            <person name="LaButti K."/>
            <person name="Lipzen A."/>
            <person name="Mondo S."/>
            <person name="Riley R."/>
            <person name="Salamov A."/>
            <person name="Simmons B.A."/>
            <person name="Magnuson J.K."/>
            <person name="Henrissat B."/>
            <person name="Mortensen U.H."/>
            <person name="Larsen T.O."/>
            <person name="Devries R.P."/>
            <person name="Grigoriev I.V."/>
            <person name="Machida M."/>
            <person name="Baker S.E."/>
            <person name="Andersen M.R."/>
        </authorList>
    </citation>
    <scope>NUCLEOTIDE SEQUENCE [LARGE SCALE GENOMIC DNA]</scope>
    <source>
        <strain evidence="1 2">CBS 117625</strain>
    </source>
</reference>
<accession>A0A5N6SAK4</accession>
<proteinExistence type="predicted"/>
<dbReference type="RefSeq" id="XP_031907060.1">
    <property type="nucleotide sequence ID" value="XM_032061181.1"/>
</dbReference>
<name>A0A5N6SAK4_ASPPS</name>
<evidence type="ECO:0000313" key="2">
    <source>
        <dbReference type="Proteomes" id="UP000325672"/>
    </source>
</evidence>
<dbReference type="OrthoDB" id="10537816at2759"/>
<keyword evidence="2" id="KW-1185">Reference proteome</keyword>
<gene>
    <name evidence="1" type="ORF">BDV38DRAFT_289097</name>
</gene>
<dbReference type="AlphaFoldDB" id="A0A5N6SAK4"/>
<organism evidence="1 2">
    <name type="scientific">Aspergillus pseudotamarii</name>
    <dbReference type="NCBI Taxonomy" id="132259"/>
    <lineage>
        <taxon>Eukaryota</taxon>
        <taxon>Fungi</taxon>
        <taxon>Dikarya</taxon>
        <taxon>Ascomycota</taxon>
        <taxon>Pezizomycotina</taxon>
        <taxon>Eurotiomycetes</taxon>
        <taxon>Eurotiomycetidae</taxon>
        <taxon>Eurotiales</taxon>
        <taxon>Aspergillaceae</taxon>
        <taxon>Aspergillus</taxon>
        <taxon>Aspergillus subgen. Circumdati</taxon>
    </lineage>
</organism>
<dbReference type="GeneID" id="43645391"/>
<sequence>MDISSLPDDYFLTADVFTKKLYRASSGLGAHGFKGEQARLYWAEAGEVVSRHIDLRVGDLRETLQENVPAVDIPLLDNDLGSYGAARFESCPAVSPAWRSCNHR</sequence>